<accession>A0ACC1U1C0</accession>
<dbReference type="Proteomes" id="UP001163835">
    <property type="component" value="Unassembled WGS sequence"/>
</dbReference>
<evidence type="ECO:0000313" key="1">
    <source>
        <dbReference type="EMBL" id="KAJ3810820.1"/>
    </source>
</evidence>
<reference evidence="1" key="1">
    <citation type="submission" date="2022-09" db="EMBL/GenBank/DDBJ databases">
        <title>A Global Phylogenomic Analysis of the Shiitake Genus Lentinula.</title>
        <authorList>
            <consortium name="DOE Joint Genome Institute"/>
            <person name="Sierra-Patev S."/>
            <person name="Min B."/>
            <person name="Naranjo-Ortiz M."/>
            <person name="Looney B."/>
            <person name="Konkel Z."/>
            <person name="Slot J.C."/>
            <person name="Sakamoto Y."/>
            <person name="Steenwyk J.L."/>
            <person name="Rokas A."/>
            <person name="Carro J."/>
            <person name="Camarero S."/>
            <person name="Ferreira P."/>
            <person name="Molpeceres G."/>
            <person name="Ruiz-Duenas F.J."/>
            <person name="Serrano A."/>
            <person name="Henrissat B."/>
            <person name="Drula E."/>
            <person name="Hughes K.W."/>
            <person name="Mata J.L."/>
            <person name="Ishikawa N.K."/>
            <person name="Vargas-Isla R."/>
            <person name="Ushijima S."/>
            <person name="Smith C.A."/>
            <person name="Ahrendt S."/>
            <person name="Andreopoulos W."/>
            <person name="He G."/>
            <person name="Labutti K."/>
            <person name="Lipzen A."/>
            <person name="Ng V."/>
            <person name="Riley R."/>
            <person name="Sandor L."/>
            <person name="Barry K."/>
            <person name="Martinez A.T."/>
            <person name="Xiao Y."/>
            <person name="Gibbons J.G."/>
            <person name="Terashima K."/>
            <person name="Grigoriev I.V."/>
            <person name="Hibbett D.S."/>
        </authorList>
    </citation>
    <scope>NUCLEOTIDE SEQUENCE</scope>
    <source>
        <strain evidence="1">TMI1499</strain>
    </source>
</reference>
<organism evidence="1 2">
    <name type="scientific">Lentinula aff. lateritia</name>
    <dbReference type="NCBI Taxonomy" id="2804960"/>
    <lineage>
        <taxon>Eukaryota</taxon>
        <taxon>Fungi</taxon>
        <taxon>Dikarya</taxon>
        <taxon>Basidiomycota</taxon>
        <taxon>Agaricomycotina</taxon>
        <taxon>Agaricomycetes</taxon>
        <taxon>Agaricomycetidae</taxon>
        <taxon>Agaricales</taxon>
        <taxon>Marasmiineae</taxon>
        <taxon>Omphalotaceae</taxon>
        <taxon>Lentinula</taxon>
    </lineage>
</organism>
<gene>
    <name evidence="1" type="ORF">F5876DRAFT_65304</name>
</gene>
<dbReference type="EMBL" id="MU795085">
    <property type="protein sequence ID" value="KAJ3810820.1"/>
    <property type="molecule type" value="Genomic_DNA"/>
</dbReference>
<protein>
    <submittedName>
        <fullName evidence="1">Terpenoid synthase</fullName>
    </submittedName>
</protein>
<name>A0ACC1U1C0_9AGAR</name>
<evidence type="ECO:0000313" key="2">
    <source>
        <dbReference type="Proteomes" id="UP001163835"/>
    </source>
</evidence>
<proteinExistence type="predicted"/>
<sequence>MAVATAIQGSTSALEITPVGLSFSHRRMGAPQLEVFSLPDTLCRWAWSRKLNPNYKKVKEESKAWLESFHAFPPKAQNAFNRCDFNLLASLAYPDASAEHLRTGCDLMNLFFVFDEYTDVCDAVEARKLADVVMDTLRNPDLPRPQNESVVGEITRQFWLLARETSVKSAQEVFIETFDTYTTSVVEQAEDRVTHHIRDVESYLKVRRDTIGAKPSFALLHLGSDLPDGFLLNPLVECITTLTIDLLIIGNDICSYNVEQARGDDAHNMVTIVMNSMSLNLDDALLWISNLHDILVDWFVETYDTIRAELPMLKESEAAVAYINGLGNWVRANDCWSFESERYFGQKGAGIQNTRIVELLPRVC</sequence>
<keyword evidence="2" id="KW-1185">Reference proteome</keyword>
<comment type="caution">
    <text evidence="1">The sequence shown here is derived from an EMBL/GenBank/DDBJ whole genome shotgun (WGS) entry which is preliminary data.</text>
</comment>